<evidence type="ECO:0000313" key="2">
    <source>
        <dbReference type="Proteomes" id="UP000606730"/>
    </source>
</evidence>
<evidence type="ECO:0000313" key="1">
    <source>
        <dbReference type="EMBL" id="GGE58887.1"/>
    </source>
</evidence>
<dbReference type="PANTHER" id="PTHR37950:SF1">
    <property type="entry name" value="4-HYDROXYPHENYLACETATE CATABOLISM PROTEIN"/>
    <property type="match status" value="1"/>
</dbReference>
<dbReference type="Pfam" id="PF02962">
    <property type="entry name" value="CHMI"/>
    <property type="match status" value="1"/>
</dbReference>
<dbReference type="InterPro" id="IPR014347">
    <property type="entry name" value="Tautomerase/MIF_sf"/>
</dbReference>
<dbReference type="SUPFAM" id="SSF55331">
    <property type="entry name" value="Tautomerase/MIF"/>
    <property type="match status" value="1"/>
</dbReference>
<dbReference type="AlphaFoldDB" id="A0A917AKE7"/>
<dbReference type="InterPro" id="IPR004220">
    <property type="entry name" value="5-COMe_2-OHmuconate_Isoase"/>
</dbReference>
<evidence type="ECO:0008006" key="3">
    <source>
        <dbReference type="Google" id="ProtNLM"/>
    </source>
</evidence>
<dbReference type="RefSeq" id="WP_095594680.1">
    <property type="nucleotide sequence ID" value="NZ_BMKN01000002.1"/>
</dbReference>
<comment type="caution">
    <text evidence="1">The sequence shown here is derived from an EMBL/GenBank/DDBJ whole genome shotgun (WGS) entry which is preliminary data.</text>
</comment>
<dbReference type="GO" id="GO:0008704">
    <property type="term" value="F:5-carboxymethyl-2-hydroxymuconate delta-isomerase activity"/>
    <property type="evidence" value="ECO:0007669"/>
    <property type="project" value="InterPro"/>
</dbReference>
<gene>
    <name evidence="1" type="ORF">GCM10011517_28200</name>
</gene>
<reference evidence="1" key="2">
    <citation type="submission" date="2020-09" db="EMBL/GenBank/DDBJ databases">
        <authorList>
            <person name="Sun Q."/>
            <person name="Zhou Y."/>
        </authorList>
    </citation>
    <scope>NUCLEOTIDE SEQUENCE</scope>
    <source>
        <strain evidence="1">CGMCC 1.16012</strain>
    </source>
</reference>
<accession>A0A917AKE7</accession>
<dbReference type="OrthoDB" id="9814215at2"/>
<dbReference type="PANTHER" id="PTHR37950">
    <property type="entry name" value="4-HYDROXYPHENYLACETATE CATABOLISM PROTEIN"/>
    <property type="match status" value="1"/>
</dbReference>
<name>A0A917AKE7_9RHOB</name>
<reference evidence="1" key="1">
    <citation type="journal article" date="2014" name="Int. J. Syst. Evol. Microbiol.">
        <title>Complete genome sequence of Corynebacterium casei LMG S-19264T (=DSM 44701T), isolated from a smear-ripened cheese.</title>
        <authorList>
            <consortium name="US DOE Joint Genome Institute (JGI-PGF)"/>
            <person name="Walter F."/>
            <person name="Albersmeier A."/>
            <person name="Kalinowski J."/>
            <person name="Ruckert C."/>
        </authorList>
    </citation>
    <scope>NUCLEOTIDE SEQUENCE</scope>
    <source>
        <strain evidence="1">CGMCC 1.16012</strain>
    </source>
</reference>
<organism evidence="1 2">
    <name type="scientific">Actibacterium pelagium</name>
    <dbReference type="NCBI Taxonomy" id="2029103"/>
    <lineage>
        <taxon>Bacteria</taxon>
        <taxon>Pseudomonadati</taxon>
        <taxon>Pseudomonadota</taxon>
        <taxon>Alphaproteobacteria</taxon>
        <taxon>Rhodobacterales</taxon>
        <taxon>Roseobacteraceae</taxon>
        <taxon>Actibacterium</taxon>
    </lineage>
</organism>
<dbReference type="Gene3D" id="3.30.429.10">
    <property type="entry name" value="Macrophage Migration Inhibitory Factor"/>
    <property type="match status" value="1"/>
</dbReference>
<keyword evidence="2" id="KW-1185">Reference proteome</keyword>
<dbReference type="EMBL" id="BMKN01000002">
    <property type="protein sequence ID" value="GGE58887.1"/>
    <property type="molecule type" value="Genomic_DNA"/>
</dbReference>
<dbReference type="Proteomes" id="UP000606730">
    <property type="component" value="Unassembled WGS sequence"/>
</dbReference>
<protein>
    <recommendedName>
        <fullName evidence="3">5-carboxymethyl-2-hydroxymuconate isomerase</fullName>
    </recommendedName>
</protein>
<proteinExistence type="predicted"/>
<sequence>MPHLTLEHSAPLAESHDLQALCQALFDSLAALPEVPNPSSLKIRTIPCPVWVIGSEPSSFVHGTLLALPGRTDAQKAAMTAAVISTLSEFLPDVGSLSVNFGVLDAAYDKRTL</sequence>